<evidence type="ECO:0008006" key="4">
    <source>
        <dbReference type="Google" id="ProtNLM"/>
    </source>
</evidence>
<reference evidence="2" key="1">
    <citation type="submission" date="2017-08" db="EMBL/GenBank/DDBJ databases">
        <authorList>
            <person name="Polle J.E."/>
            <person name="Barry K."/>
            <person name="Cushman J."/>
            <person name="Schmutz J."/>
            <person name="Tran D."/>
            <person name="Hathwaick L.T."/>
            <person name="Yim W.C."/>
            <person name="Jenkins J."/>
            <person name="Mckie-Krisberg Z.M."/>
            <person name="Prochnik S."/>
            <person name="Lindquist E."/>
            <person name="Dockter R.B."/>
            <person name="Adam C."/>
            <person name="Molina H."/>
            <person name="Bunkerborg J."/>
            <person name="Jin E."/>
            <person name="Buchheim M."/>
            <person name="Magnuson J."/>
        </authorList>
    </citation>
    <scope>NUCLEOTIDE SEQUENCE</scope>
    <source>
        <strain evidence="2">CCAP 19/18</strain>
    </source>
</reference>
<dbReference type="Proteomes" id="UP000815325">
    <property type="component" value="Unassembled WGS sequence"/>
</dbReference>
<evidence type="ECO:0000313" key="3">
    <source>
        <dbReference type="Proteomes" id="UP000815325"/>
    </source>
</evidence>
<gene>
    <name evidence="2" type="ORF">DUNSADRAFT_13112</name>
</gene>
<dbReference type="EMBL" id="MU069947">
    <property type="protein sequence ID" value="KAF5831458.1"/>
    <property type="molecule type" value="Genomic_DNA"/>
</dbReference>
<evidence type="ECO:0000313" key="2">
    <source>
        <dbReference type="EMBL" id="KAF5831458.1"/>
    </source>
</evidence>
<comment type="caution">
    <text evidence="2">The sequence shown here is derived from an EMBL/GenBank/DDBJ whole genome shotgun (WGS) entry which is preliminary data.</text>
</comment>
<keyword evidence="1" id="KW-0812">Transmembrane</keyword>
<sequence>MSAPAASLFTYSPKCCSCCNRCSYLLAHQVEAFFNRPAAMPLLEITHTQGQMMKLEKVPWWMTPSSSLLLHSHACPFDLPSHSPSSYLLLHVCMPLQECVFFVLLAAFAHSLGTVISLLVPCNLYKT</sequence>
<keyword evidence="3" id="KW-1185">Reference proteome</keyword>
<keyword evidence="1" id="KW-1133">Transmembrane helix</keyword>
<protein>
    <recommendedName>
        <fullName evidence="4">Encoded protein</fullName>
    </recommendedName>
</protein>
<organism evidence="2 3">
    <name type="scientific">Dunaliella salina</name>
    <name type="common">Green alga</name>
    <name type="synonym">Protococcus salinus</name>
    <dbReference type="NCBI Taxonomy" id="3046"/>
    <lineage>
        <taxon>Eukaryota</taxon>
        <taxon>Viridiplantae</taxon>
        <taxon>Chlorophyta</taxon>
        <taxon>core chlorophytes</taxon>
        <taxon>Chlorophyceae</taxon>
        <taxon>CS clade</taxon>
        <taxon>Chlamydomonadales</taxon>
        <taxon>Dunaliellaceae</taxon>
        <taxon>Dunaliella</taxon>
    </lineage>
</organism>
<accession>A0ABQ7GA59</accession>
<keyword evidence="1" id="KW-0472">Membrane</keyword>
<proteinExistence type="predicted"/>
<feature type="transmembrane region" description="Helical" evidence="1">
    <location>
        <begin position="100"/>
        <end position="120"/>
    </location>
</feature>
<evidence type="ECO:0000256" key="1">
    <source>
        <dbReference type="SAM" id="Phobius"/>
    </source>
</evidence>
<name>A0ABQ7GA59_DUNSA</name>